<organism evidence="4 5">
    <name type="scientific">Steinernema carpocapsae</name>
    <name type="common">Entomopathogenic nematode</name>
    <dbReference type="NCBI Taxonomy" id="34508"/>
    <lineage>
        <taxon>Eukaryota</taxon>
        <taxon>Metazoa</taxon>
        <taxon>Ecdysozoa</taxon>
        <taxon>Nematoda</taxon>
        <taxon>Chromadorea</taxon>
        <taxon>Rhabditida</taxon>
        <taxon>Tylenchina</taxon>
        <taxon>Panagrolaimomorpha</taxon>
        <taxon>Strongyloidoidea</taxon>
        <taxon>Steinernematidae</taxon>
        <taxon>Steinernema</taxon>
    </lineage>
</organism>
<dbReference type="PANTHER" id="PTHR42862">
    <property type="entry name" value="DELTA-1-PYRROLINE-5-CARBOXYLATE DEHYDROGENASE 1, ISOFORM A-RELATED"/>
    <property type="match status" value="1"/>
</dbReference>
<keyword evidence="1" id="KW-0560">Oxidoreductase</keyword>
<reference evidence="4 5" key="2">
    <citation type="journal article" date="2019" name="G3 (Bethesda)">
        <title>Hybrid Assembly of the Genome of the Entomopathogenic Nematode Steinernema carpocapsae Identifies the X-Chromosome.</title>
        <authorList>
            <person name="Serra L."/>
            <person name="Macchietto M."/>
            <person name="Macias-Munoz A."/>
            <person name="McGill C.J."/>
            <person name="Rodriguez I.M."/>
            <person name="Rodriguez B."/>
            <person name="Murad R."/>
            <person name="Mortazavi A."/>
        </authorList>
    </citation>
    <scope>NUCLEOTIDE SEQUENCE [LARGE SCALE GENOMIC DNA]</scope>
    <source>
        <strain evidence="4 5">ALL</strain>
    </source>
</reference>
<dbReference type="EMBL" id="CM016762">
    <property type="protein sequence ID" value="TMS32137.1"/>
    <property type="molecule type" value="Genomic_DNA"/>
</dbReference>
<dbReference type="EMBL" id="AZBU02000001">
    <property type="protein sequence ID" value="TMS32137.1"/>
    <property type="molecule type" value="Genomic_DNA"/>
</dbReference>
<sequence>MQILEEAGMPPQVISYLSSAGPVFGEAIARSHHLAAVNFNRSVPTFKFYTINAFPTAWIKISASLNLLEARDGAVFMSAVIGAKGFARIKSYIDYDKTGVDGAEIVFGGKYDDSKGYFVEPTISEVTNHNSTMMIKEIFGLVLKFYVYSVSNVNVLFTSFKNATSYRLTGAVYSRANTSYTKHKIFFGMMNKPQSRWAPLHSEAVLTLNNQRSQCSSTQMAISVFRVVEFCICISRHVSAMSICCIMLVCANGKYKIAAKTS</sequence>
<comment type="caution">
    <text evidence="4">The sequence shown here is derived from an EMBL/GenBank/DDBJ whole genome shotgun (WGS) entry which is preliminary data.</text>
</comment>
<evidence type="ECO:0000313" key="5">
    <source>
        <dbReference type="Proteomes" id="UP000298663"/>
    </source>
</evidence>
<dbReference type="Gene3D" id="3.40.309.10">
    <property type="entry name" value="Aldehyde Dehydrogenase, Chain A, domain 2"/>
    <property type="match status" value="1"/>
</dbReference>
<dbReference type="InterPro" id="IPR015590">
    <property type="entry name" value="Aldehyde_DH_dom"/>
</dbReference>
<evidence type="ECO:0000259" key="3">
    <source>
        <dbReference type="Pfam" id="PF00171"/>
    </source>
</evidence>
<dbReference type="OrthoDB" id="6697627at2759"/>
<name>A0A4U8UIZ3_STECR</name>
<dbReference type="Gene3D" id="3.40.605.10">
    <property type="entry name" value="Aldehyde Dehydrogenase, Chain A, domain 1"/>
    <property type="match status" value="1"/>
</dbReference>
<evidence type="ECO:0000256" key="1">
    <source>
        <dbReference type="ARBA" id="ARBA00023002"/>
    </source>
</evidence>
<dbReference type="GO" id="GO:0003842">
    <property type="term" value="F:L-glutamate gamma-semialdehyde dehydrogenase activity"/>
    <property type="evidence" value="ECO:0007669"/>
    <property type="project" value="TreeGrafter"/>
</dbReference>
<keyword evidence="5" id="KW-1185">Reference proteome</keyword>
<gene>
    <name evidence="4" type="ORF">L596_000022</name>
</gene>
<feature type="domain" description="Aldehyde dehydrogenase" evidence="3">
    <location>
        <begin position="62"/>
        <end position="179"/>
    </location>
</feature>
<dbReference type="SUPFAM" id="SSF53720">
    <property type="entry name" value="ALDH-like"/>
    <property type="match status" value="1"/>
</dbReference>
<dbReference type="InterPro" id="IPR016163">
    <property type="entry name" value="Ald_DH_C"/>
</dbReference>
<evidence type="ECO:0000256" key="2">
    <source>
        <dbReference type="ARBA" id="ARBA00023027"/>
    </source>
</evidence>
<accession>A0A4U8UIZ3</accession>
<protein>
    <recommendedName>
        <fullName evidence="3">Aldehyde dehydrogenase domain-containing protein</fullName>
    </recommendedName>
</protein>
<dbReference type="AlphaFoldDB" id="A0A4U8UIZ3"/>
<evidence type="ECO:0000313" key="4">
    <source>
        <dbReference type="EMBL" id="TMS32137.1"/>
    </source>
</evidence>
<proteinExistence type="predicted"/>
<dbReference type="InterPro" id="IPR050485">
    <property type="entry name" value="Proline_metab_enzyme"/>
</dbReference>
<reference evidence="4 5" key="1">
    <citation type="journal article" date="2015" name="Genome Biol.">
        <title>Comparative genomics of Steinernema reveals deeply conserved gene regulatory networks.</title>
        <authorList>
            <person name="Dillman A.R."/>
            <person name="Macchietto M."/>
            <person name="Porter C.F."/>
            <person name="Rogers A."/>
            <person name="Williams B."/>
            <person name="Antoshechkin I."/>
            <person name="Lee M.M."/>
            <person name="Goodwin Z."/>
            <person name="Lu X."/>
            <person name="Lewis E.E."/>
            <person name="Goodrich-Blair H."/>
            <person name="Stock S.P."/>
            <person name="Adams B.J."/>
            <person name="Sternberg P.W."/>
            <person name="Mortazavi A."/>
        </authorList>
    </citation>
    <scope>NUCLEOTIDE SEQUENCE [LARGE SCALE GENOMIC DNA]</scope>
    <source>
        <strain evidence="4 5">ALL</strain>
    </source>
</reference>
<dbReference type="PANTHER" id="PTHR42862:SF1">
    <property type="entry name" value="DELTA-1-PYRROLINE-5-CARBOXYLATE DEHYDROGENASE 2, ISOFORM A-RELATED"/>
    <property type="match status" value="1"/>
</dbReference>
<dbReference type="Pfam" id="PF00171">
    <property type="entry name" value="Aldedh"/>
    <property type="match status" value="1"/>
</dbReference>
<dbReference type="GO" id="GO:0010133">
    <property type="term" value="P:L-proline catabolic process to L-glutamate"/>
    <property type="evidence" value="ECO:0007669"/>
    <property type="project" value="TreeGrafter"/>
</dbReference>
<keyword evidence="2" id="KW-0520">NAD</keyword>
<dbReference type="STRING" id="34508.A0A4U8UIZ3"/>
<dbReference type="GO" id="GO:0005759">
    <property type="term" value="C:mitochondrial matrix"/>
    <property type="evidence" value="ECO:0007669"/>
    <property type="project" value="TreeGrafter"/>
</dbReference>
<dbReference type="InterPro" id="IPR016162">
    <property type="entry name" value="Ald_DH_N"/>
</dbReference>
<dbReference type="InterPro" id="IPR016161">
    <property type="entry name" value="Ald_DH/histidinol_DH"/>
</dbReference>
<dbReference type="Proteomes" id="UP000298663">
    <property type="component" value="Chromosome X"/>
</dbReference>